<dbReference type="Proteomes" id="UP000031599">
    <property type="component" value="Unassembled WGS sequence"/>
</dbReference>
<reference evidence="2 3" key="1">
    <citation type="submission" date="2014-12" db="EMBL/GenBank/DDBJ databases">
        <title>Genome assembly of Enhygromyxa salina DSM 15201.</title>
        <authorList>
            <person name="Sharma G."/>
            <person name="Subramanian S."/>
        </authorList>
    </citation>
    <scope>NUCLEOTIDE SEQUENCE [LARGE SCALE GENOMIC DNA]</scope>
    <source>
        <strain evidence="2 3">DSM 15201</strain>
    </source>
</reference>
<evidence type="ECO:0000313" key="3">
    <source>
        <dbReference type="Proteomes" id="UP000031599"/>
    </source>
</evidence>
<dbReference type="RefSeq" id="WP_052555993.1">
    <property type="nucleotide sequence ID" value="NZ_JMCC02000101.1"/>
</dbReference>
<gene>
    <name evidence="2" type="ORF">DB30_00359</name>
</gene>
<evidence type="ECO:0000259" key="1">
    <source>
        <dbReference type="Pfam" id="PF19502"/>
    </source>
</evidence>
<name>A0A0C2CQ47_9BACT</name>
<accession>A0A0C2CQ47</accession>
<dbReference type="Pfam" id="PF19502">
    <property type="entry name" value="DUF6036"/>
    <property type="match status" value="1"/>
</dbReference>
<protein>
    <recommendedName>
        <fullName evidence="1">DUF6036 domain-containing protein</fullName>
    </recommendedName>
</protein>
<proteinExistence type="predicted"/>
<sequence>MKRAQLEHLIRACSTIAEDDEIIIIGSQSILGQFPDAPEELLISNEADVYPRNFPERAELVDGSIGELSPFHQTFGYYAQGVGEQTATLAQGWQHRLIPVNNARTRGATGWCLEVHDLVVSKYAANREKDREFVRAVIRHGLIQRETLDQRLAQTELDPRLRALILGLIEQDFREAP</sequence>
<feature type="domain" description="DUF6036" evidence="1">
    <location>
        <begin position="9"/>
        <end position="152"/>
    </location>
</feature>
<dbReference type="InterPro" id="IPR045792">
    <property type="entry name" value="DUF6036"/>
</dbReference>
<dbReference type="AlphaFoldDB" id="A0A0C2CQ47"/>
<evidence type="ECO:0000313" key="2">
    <source>
        <dbReference type="EMBL" id="KIG13311.1"/>
    </source>
</evidence>
<comment type="caution">
    <text evidence="2">The sequence shown here is derived from an EMBL/GenBank/DDBJ whole genome shotgun (WGS) entry which is preliminary data.</text>
</comment>
<organism evidence="2 3">
    <name type="scientific">Enhygromyxa salina</name>
    <dbReference type="NCBI Taxonomy" id="215803"/>
    <lineage>
        <taxon>Bacteria</taxon>
        <taxon>Pseudomonadati</taxon>
        <taxon>Myxococcota</taxon>
        <taxon>Polyangia</taxon>
        <taxon>Nannocystales</taxon>
        <taxon>Nannocystaceae</taxon>
        <taxon>Enhygromyxa</taxon>
    </lineage>
</organism>
<dbReference type="EMBL" id="JMCC02000101">
    <property type="protein sequence ID" value="KIG13311.1"/>
    <property type="molecule type" value="Genomic_DNA"/>
</dbReference>